<accession>S0KCP3</accession>
<organism evidence="1 2">
    <name type="scientific">Enterococcus columbae DSM 7374 = ATCC 51263</name>
    <dbReference type="NCBI Taxonomy" id="1121865"/>
    <lineage>
        <taxon>Bacteria</taxon>
        <taxon>Bacillati</taxon>
        <taxon>Bacillota</taxon>
        <taxon>Bacilli</taxon>
        <taxon>Lactobacillales</taxon>
        <taxon>Enterococcaceae</taxon>
        <taxon>Enterococcus</taxon>
    </lineage>
</organism>
<dbReference type="AlphaFoldDB" id="S0KCP3"/>
<reference evidence="1" key="1">
    <citation type="submission" date="2013-03" db="EMBL/GenBank/DDBJ databases">
        <title>The Genome Sequence of Enterococcus columbae ATCC_51263 (PacBio/Illumina hybrid assembly).</title>
        <authorList>
            <consortium name="The Broad Institute Genomics Platform"/>
            <consortium name="The Broad Institute Genome Sequencing Center for Infectious Disease"/>
            <person name="Earl A."/>
            <person name="Russ C."/>
            <person name="Gilmore M."/>
            <person name="Surin D."/>
            <person name="Walker B."/>
            <person name="Young S."/>
            <person name="Zeng Q."/>
            <person name="Gargeya S."/>
            <person name="Fitzgerald M."/>
            <person name="Haas B."/>
            <person name="Abouelleil A."/>
            <person name="Allen A.W."/>
            <person name="Alvarado L."/>
            <person name="Arachchi H.M."/>
            <person name="Berlin A.M."/>
            <person name="Chapman S.B."/>
            <person name="Gainer-Dewar J."/>
            <person name="Goldberg J."/>
            <person name="Griggs A."/>
            <person name="Gujja S."/>
            <person name="Hansen M."/>
            <person name="Howarth C."/>
            <person name="Imamovic A."/>
            <person name="Ireland A."/>
            <person name="Larimer J."/>
            <person name="McCowan C."/>
            <person name="Murphy C."/>
            <person name="Pearson M."/>
            <person name="Poon T.W."/>
            <person name="Priest M."/>
            <person name="Roberts A."/>
            <person name="Saif S."/>
            <person name="Shea T."/>
            <person name="Sisk P."/>
            <person name="Sykes S."/>
            <person name="Wortman J."/>
            <person name="Nusbaum C."/>
            <person name="Birren B."/>
        </authorList>
    </citation>
    <scope>NUCLEOTIDE SEQUENCE [LARGE SCALE GENOMIC DNA]</scope>
    <source>
        <strain evidence="1">ATCC 51263</strain>
    </source>
</reference>
<proteinExistence type="predicted"/>
<gene>
    <name evidence="1" type="ORF">I568_00262</name>
</gene>
<evidence type="ECO:0000313" key="2">
    <source>
        <dbReference type="Proteomes" id="UP000014113"/>
    </source>
</evidence>
<dbReference type="InterPro" id="IPR021402">
    <property type="entry name" value="DUF3042"/>
</dbReference>
<name>S0KCP3_9ENTE</name>
<comment type="caution">
    <text evidence="1">The sequence shown here is derived from an EMBL/GenBank/DDBJ whole genome shotgun (WGS) entry which is preliminary data.</text>
</comment>
<protein>
    <recommendedName>
        <fullName evidence="3">DUF3042 domain-containing protein</fullName>
    </recommendedName>
</protein>
<dbReference type="EMBL" id="ASWJ01000002">
    <property type="protein sequence ID" value="EOW87597.1"/>
    <property type="molecule type" value="Genomic_DNA"/>
</dbReference>
<dbReference type="Pfam" id="PF11240">
    <property type="entry name" value="DUF3042"/>
    <property type="match status" value="1"/>
</dbReference>
<dbReference type="RefSeq" id="WP_016183106.1">
    <property type="nucleotide sequence ID" value="NZ_JXKI01000016.1"/>
</dbReference>
<keyword evidence="2" id="KW-1185">Reference proteome</keyword>
<dbReference type="STRING" id="1121865.OMW_00945"/>
<evidence type="ECO:0000313" key="1">
    <source>
        <dbReference type="EMBL" id="EOW87597.1"/>
    </source>
</evidence>
<evidence type="ECO:0008006" key="3">
    <source>
        <dbReference type="Google" id="ProtNLM"/>
    </source>
</evidence>
<dbReference type="PATRIC" id="fig|1121865.3.peg.932"/>
<dbReference type="Proteomes" id="UP000014113">
    <property type="component" value="Unassembled WGS sequence"/>
</dbReference>
<sequence>MKKFFSGFVAGSIATVLAAYGTAKVVKKVYIEPEEEKERELEAKRRIAHRKSFAR</sequence>